<organism evidence="14">
    <name type="scientific">Cymbomonas tetramitiformis</name>
    <dbReference type="NCBI Taxonomy" id="36881"/>
    <lineage>
        <taxon>Eukaryota</taxon>
        <taxon>Viridiplantae</taxon>
        <taxon>Chlorophyta</taxon>
        <taxon>Pyramimonadophyceae</taxon>
        <taxon>Pyramimonadales</taxon>
        <taxon>Pyramimonadaceae</taxon>
        <taxon>Cymbomonas</taxon>
    </lineage>
</organism>
<comment type="similarity">
    <text evidence="3 11 12">Belongs to the universal ribosomal protein uL22 family.</text>
</comment>
<dbReference type="FunFam" id="3.90.470.10:FF:000004">
    <property type="entry name" value="50S ribosomal protein L22, chloroplastic"/>
    <property type="match status" value="1"/>
</dbReference>
<dbReference type="GO" id="GO:0015934">
    <property type="term" value="C:large ribosomal subunit"/>
    <property type="evidence" value="ECO:0007669"/>
    <property type="project" value="InterPro"/>
</dbReference>
<dbReference type="NCBIfam" id="TIGR01044">
    <property type="entry name" value="rplV_bact"/>
    <property type="match status" value="1"/>
</dbReference>
<evidence type="ECO:0000256" key="5">
    <source>
        <dbReference type="ARBA" id="ARBA00022640"/>
    </source>
</evidence>
<keyword evidence="9 11" id="KW-0687">Ribonucleoprotein</keyword>
<evidence type="ECO:0000256" key="13">
    <source>
        <dbReference type="RuleBase" id="RU004009"/>
    </source>
</evidence>
<evidence type="ECO:0000256" key="3">
    <source>
        <dbReference type="ARBA" id="ARBA00009451"/>
    </source>
</evidence>
<dbReference type="CDD" id="cd00336">
    <property type="entry name" value="Ribosomal_L22"/>
    <property type="match status" value="1"/>
</dbReference>
<reference evidence="14" key="1">
    <citation type="journal article" date="2016" name="Genome Announc.">
        <title>Complete Chloroplast Genome Sequence of Phagomixotrophic Green Alga Cymbomonas tetramitiformis.</title>
        <authorList>
            <person name="Satjarak A."/>
            <person name="Paasch A.E."/>
            <person name="Graham L.E."/>
            <person name="Kim E."/>
        </authorList>
    </citation>
    <scope>NUCLEOTIDE SEQUENCE</scope>
    <source>
        <strain evidence="14">PLY262</strain>
    </source>
</reference>
<keyword evidence="14" id="KW-0150">Chloroplast</keyword>
<evidence type="ECO:0000256" key="7">
    <source>
        <dbReference type="ARBA" id="ARBA00022884"/>
    </source>
</evidence>
<dbReference type="SUPFAM" id="SSF54843">
    <property type="entry name" value="Ribosomal protein L22"/>
    <property type="match status" value="1"/>
</dbReference>
<dbReference type="GO" id="GO:0019843">
    <property type="term" value="F:rRNA binding"/>
    <property type="evidence" value="ECO:0007669"/>
    <property type="project" value="UniProtKB-UniRule"/>
</dbReference>
<evidence type="ECO:0000256" key="4">
    <source>
        <dbReference type="ARBA" id="ARBA00011838"/>
    </source>
</evidence>
<dbReference type="InterPro" id="IPR001063">
    <property type="entry name" value="Ribosomal_uL22"/>
</dbReference>
<proteinExistence type="inferred from homology"/>
<dbReference type="Pfam" id="PF00237">
    <property type="entry name" value="Ribosomal_L22"/>
    <property type="match status" value="1"/>
</dbReference>
<geneLocation type="chloroplast" evidence="14"/>
<dbReference type="HAMAP" id="MF_01331_B">
    <property type="entry name" value="Ribosomal_uL22_B"/>
    <property type="match status" value="1"/>
</dbReference>
<evidence type="ECO:0000256" key="9">
    <source>
        <dbReference type="ARBA" id="ARBA00023274"/>
    </source>
</evidence>
<dbReference type="AlphaFoldDB" id="A0A166QH15"/>
<evidence type="ECO:0000256" key="2">
    <source>
        <dbReference type="ARBA" id="ARBA00003611"/>
    </source>
</evidence>
<evidence type="ECO:0000256" key="10">
    <source>
        <dbReference type="ARBA" id="ARBA00035285"/>
    </source>
</evidence>
<accession>A0A166QH15</accession>
<sequence length="120" mass="13724">MTLQKTHSDLEAKAFLRYVPMSPFKVRRVLDQIRGRSYEEVLMILQFMPYRACEPILEVVKSAAANAKHNLGLNKSTLFISEARVDQGPVMKRFRPRAQGRGFPIKKPTCHIIIAVKSKL</sequence>
<evidence type="ECO:0000256" key="12">
    <source>
        <dbReference type="RuleBase" id="RU004005"/>
    </source>
</evidence>
<dbReference type="PANTHER" id="PTHR13501">
    <property type="entry name" value="CHLOROPLAST 50S RIBOSOMAL PROTEIN L22-RELATED"/>
    <property type="match status" value="1"/>
</dbReference>
<comment type="function">
    <text evidence="1 11 13">The globular domain of the protein is located near the polypeptide exit tunnel on the outside of the subunit, while an extended beta-hairpin is found that lines the wall of the exit tunnel in the center of the 70S ribosome.</text>
</comment>
<evidence type="ECO:0000256" key="1">
    <source>
        <dbReference type="ARBA" id="ARBA00003478"/>
    </source>
</evidence>
<comment type="function">
    <text evidence="2 11 13">This protein binds specifically to 23S rRNA.</text>
</comment>
<gene>
    <name evidence="11 14" type="primary">rpl22</name>
</gene>
<comment type="subunit">
    <text evidence="4 11">Part of the 50S ribosomal subunit.</text>
</comment>
<keyword evidence="6 11" id="KW-0699">rRNA-binding</keyword>
<keyword evidence="8 11" id="KW-0689">Ribosomal protein</keyword>
<protein>
    <recommendedName>
        <fullName evidence="10 11">Large ribosomal subunit protein uL22c</fullName>
    </recommendedName>
</protein>
<name>A0A166QH15_9CHLO</name>
<evidence type="ECO:0000313" key="14">
    <source>
        <dbReference type="EMBL" id="ANA56880.1"/>
    </source>
</evidence>
<dbReference type="GO" id="GO:0006412">
    <property type="term" value="P:translation"/>
    <property type="evidence" value="ECO:0007669"/>
    <property type="project" value="UniProtKB-UniRule"/>
</dbReference>
<dbReference type="PROSITE" id="PS00464">
    <property type="entry name" value="RIBOSOMAL_L22"/>
    <property type="match status" value="1"/>
</dbReference>
<dbReference type="EMBL" id="KX013545">
    <property type="protein sequence ID" value="ANA56880.1"/>
    <property type="molecule type" value="Genomic_DNA"/>
</dbReference>
<keyword evidence="7 11" id="KW-0694">RNA-binding</keyword>
<dbReference type="InterPro" id="IPR036394">
    <property type="entry name" value="Ribosomal_uL22_sf"/>
</dbReference>
<dbReference type="GO" id="GO:0003735">
    <property type="term" value="F:structural constituent of ribosome"/>
    <property type="evidence" value="ECO:0007669"/>
    <property type="project" value="InterPro"/>
</dbReference>
<keyword evidence="5 14" id="KW-0934">Plastid</keyword>
<dbReference type="InterPro" id="IPR018260">
    <property type="entry name" value="Ribosomal_uL22_CS"/>
</dbReference>
<comment type="subcellular location">
    <subcellularLocation>
        <location evidence="11 13">Plastid</location>
        <location evidence="11 13">Chloroplast</location>
    </subcellularLocation>
</comment>
<dbReference type="InterPro" id="IPR047867">
    <property type="entry name" value="Ribosomal_uL22_bac/org-type"/>
</dbReference>
<evidence type="ECO:0000256" key="8">
    <source>
        <dbReference type="ARBA" id="ARBA00022980"/>
    </source>
</evidence>
<dbReference type="RefSeq" id="YP_009252746.1">
    <property type="nucleotide sequence ID" value="NC_030169.1"/>
</dbReference>
<dbReference type="PANTHER" id="PTHR13501:SF10">
    <property type="entry name" value="LARGE RIBOSOMAL SUBUNIT PROTEIN UL22M"/>
    <property type="match status" value="1"/>
</dbReference>
<dbReference type="GeneID" id="27908577"/>
<dbReference type="InterPro" id="IPR005727">
    <property type="entry name" value="Ribosomal_uL22_bac/chlpt-type"/>
</dbReference>
<dbReference type="GO" id="GO:0009507">
    <property type="term" value="C:chloroplast"/>
    <property type="evidence" value="ECO:0007669"/>
    <property type="project" value="UniProtKB-SubCell"/>
</dbReference>
<evidence type="ECO:0000256" key="6">
    <source>
        <dbReference type="ARBA" id="ARBA00022730"/>
    </source>
</evidence>
<dbReference type="Gene3D" id="3.90.470.10">
    <property type="entry name" value="Ribosomal protein L22/L17"/>
    <property type="match status" value="1"/>
</dbReference>
<evidence type="ECO:0000256" key="11">
    <source>
        <dbReference type="HAMAP-Rule" id="MF_01331"/>
    </source>
</evidence>